<dbReference type="CDD" id="cd22407">
    <property type="entry name" value="KH-I_Vigilin_rpt3"/>
    <property type="match status" value="1"/>
</dbReference>
<evidence type="ECO:0000259" key="8">
    <source>
        <dbReference type="SMART" id="SM00322"/>
    </source>
</evidence>
<evidence type="ECO:0000256" key="5">
    <source>
        <dbReference type="PROSITE-ProRule" id="PRU00117"/>
    </source>
</evidence>
<feature type="domain" description="K Homology" evidence="8">
    <location>
        <begin position="1118"/>
        <end position="1184"/>
    </location>
</feature>
<dbReference type="EMBL" id="LR899638">
    <property type="protein sequence ID" value="CAD7241315.1"/>
    <property type="molecule type" value="Genomic_DNA"/>
</dbReference>
<dbReference type="CDD" id="cd22414">
    <property type="entry name" value="KH-I_Vigilin_rpt11"/>
    <property type="match status" value="1"/>
</dbReference>
<dbReference type="GO" id="GO:0003729">
    <property type="term" value="F:mRNA binding"/>
    <property type="evidence" value="ECO:0007669"/>
    <property type="project" value="TreeGrafter"/>
</dbReference>
<feature type="domain" description="K Homology" evidence="8">
    <location>
        <begin position="248"/>
        <end position="316"/>
    </location>
</feature>
<feature type="non-terminal residue" evidence="9">
    <location>
        <position position="1"/>
    </location>
</feature>
<feature type="domain" description="K Homology" evidence="8">
    <location>
        <begin position="102"/>
        <end position="175"/>
    </location>
</feature>
<dbReference type="Gene3D" id="3.30.1370.10">
    <property type="entry name" value="K Homology domain, type 1"/>
    <property type="match status" value="14"/>
</dbReference>
<dbReference type="PANTHER" id="PTHR10627">
    <property type="entry name" value="SCP160"/>
    <property type="match status" value="1"/>
</dbReference>
<feature type="domain" description="K Homology" evidence="8">
    <location>
        <begin position="956"/>
        <end position="1025"/>
    </location>
</feature>
<dbReference type="CDD" id="cd02394">
    <property type="entry name" value="KH-I_Vigilin_rpt6"/>
    <property type="match status" value="1"/>
</dbReference>
<dbReference type="CDD" id="cd22405">
    <property type="entry name" value="KH-I_Vigilin_rpt1"/>
    <property type="match status" value="1"/>
</dbReference>
<accession>A0A7R8ZYN7</accession>
<feature type="region of interest" description="Disordered" evidence="7">
    <location>
        <begin position="1428"/>
        <end position="1489"/>
    </location>
</feature>
<dbReference type="CDD" id="cd22418">
    <property type="entry name" value="KH-I_Vigilin_rpt15"/>
    <property type="match status" value="1"/>
</dbReference>
<dbReference type="InterPro" id="IPR057778">
    <property type="entry name" value="KH_Vigilin_N"/>
</dbReference>
<feature type="domain" description="K Homology" evidence="8">
    <location>
        <begin position="1268"/>
        <end position="1339"/>
    </location>
</feature>
<feature type="compositionally biased region" description="Basic and acidic residues" evidence="7">
    <location>
        <begin position="1429"/>
        <end position="1440"/>
    </location>
</feature>
<dbReference type="CDD" id="cd22409">
    <property type="entry name" value="KH-I_Vigilin_rpt5"/>
    <property type="match status" value="1"/>
</dbReference>
<feature type="domain" description="K Homology" evidence="8">
    <location>
        <begin position="668"/>
        <end position="736"/>
    </location>
</feature>
<keyword evidence="4 5" id="KW-0694">RNA-binding</keyword>
<keyword evidence="10" id="KW-1185">Reference proteome</keyword>
<feature type="coiled-coil region" evidence="6">
    <location>
        <begin position="717"/>
        <end position="744"/>
    </location>
</feature>
<feature type="domain" description="K Homology" evidence="8">
    <location>
        <begin position="517"/>
        <end position="590"/>
    </location>
</feature>
<feature type="domain" description="K Homology" evidence="8">
    <location>
        <begin position="740"/>
        <end position="809"/>
    </location>
</feature>
<dbReference type="CDD" id="cd22412">
    <property type="entry name" value="KH-I_Vigilin_rpt9"/>
    <property type="match status" value="1"/>
</dbReference>
<dbReference type="Pfam" id="PF00013">
    <property type="entry name" value="KH_1"/>
    <property type="match status" value="14"/>
</dbReference>
<dbReference type="SMART" id="SM00322">
    <property type="entry name" value="KH"/>
    <property type="match status" value="14"/>
</dbReference>
<dbReference type="SUPFAM" id="SSF54791">
    <property type="entry name" value="Eukaryotic type KH-domain (KH-domain type I)"/>
    <property type="match status" value="13"/>
</dbReference>
<feature type="domain" description="K Homology" evidence="8">
    <location>
        <begin position="447"/>
        <end position="512"/>
    </location>
</feature>
<evidence type="ECO:0000313" key="10">
    <source>
        <dbReference type="Proteomes" id="UP000677054"/>
    </source>
</evidence>
<keyword evidence="6" id="KW-0175">Coiled coil</keyword>
<dbReference type="PROSITE" id="PS50084">
    <property type="entry name" value="KH_TYPE_1"/>
    <property type="match status" value="14"/>
</dbReference>
<dbReference type="Pfam" id="PF24668">
    <property type="entry name" value="KH_Vigilin"/>
    <property type="match status" value="1"/>
</dbReference>
<evidence type="ECO:0000256" key="2">
    <source>
        <dbReference type="ARBA" id="ARBA00022490"/>
    </source>
</evidence>
<dbReference type="CDD" id="cd22411">
    <property type="entry name" value="KH-I_Vigilin_rpt8"/>
    <property type="match status" value="1"/>
</dbReference>
<dbReference type="Proteomes" id="UP000677054">
    <property type="component" value="Unassembled WGS sequence"/>
</dbReference>
<evidence type="ECO:0000256" key="4">
    <source>
        <dbReference type="ARBA" id="ARBA00022884"/>
    </source>
</evidence>
<feature type="domain" description="K Homology" evidence="8">
    <location>
        <begin position="176"/>
        <end position="244"/>
    </location>
</feature>
<evidence type="ECO:0000256" key="1">
    <source>
        <dbReference type="ARBA" id="ARBA00004496"/>
    </source>
</evidence>
<feature type="domain" description="K Homology" evidence="8">
    <location>
        <begin position="321"/>
        <end position="389"/>
    </location>
</feature>
<dbReference type="CDD" id="cd22417">
    <property type="entry name" value="KH-I_Vigilin_rpt14"/>
    <property type="match status" value="1"/>
</dbReference>
<organism evidence="9">
    <name type="scientific">Darwinula stevensoni</name>
    <dbReference type="NCBI Taxonomy" id="69355"/>
    <lineage>
        <taxon>Eukaryota</taxon>
        <taxon>Metazoa</taxon>
        <taxon>Ecdysozoa</taxon>
        <taxon>Arthropoda</taxon>
        <taxon>Crustacea</taxon>
        <taxon>Oligostraca</taxon>
        <taxon>Ostracoda</taxon>
        <taxon>Podocopa</taxon>
        <taxon>Podocopida</taxon>
        <taxon>Darwinulocopina</taxon>
        <taxon>Darwinuloidea</taxon>
        <taxon>Darwinulidae</taxon>
        <taxon>Darwinula</taxon>
    </lineage>
</organism>
<dbReference type="CDD" id="cd22416">
    <property type="entry name" value="KH-I_Vigilin_rpt13"/>
    <property type="match status" value="1"/>
</dbReference>
<dbReference type="OrthoDB" id="10027144at2759"/>
<proteinExistence type="predicted"/>
<dbReference type="InterPro" id="IPR004087">
    <property type="entry name" value="KH_dom"/>
</dbReference>
<evidence type="ECO:0000256" key="7">
    <source>
        <dbReference type="SAM" id="MobiDB-lite"/>
    </source>
</evidence>
<reference evidence="9" key="1">
    <citation type="submission" date="2020-11" db="EMBL/GenBank/DDBJ databases">
        <authorList>
            <person name="Tran Van P."/>
        </authorList>
    </citation>
    <scope>NUCLEOTIDE SEQUENCE</scope>
</reference>
<dbReference type="CDD" id="cd22410">
    <property type="entry name" value="KH-I_Vigilin_rpt7"/>
    <property type="match status" value="1"/>
</dbReference>
<dbReference type="EMBL" id="CAJPEV010000121">
    <property type="protein sequence ID" value="CAG0880927.1"/>
    <property type="molecule type" value="Genomic_DNA"/>
</dbReference>
<dbReference type="GO" id="GO:0010468">
    <property type="term" value="P:regulation of gene expression"/>
    <property type="evidence" value="ECO:0007669"/>
    <property type="project" value="UniProtKB-ARBA"/>
</dbReference>
<dbReference type="CDD" id="cd22406">
    <property type="entry name" value="KH-I_Vigilin_rpt2"/>
    <property type="match status" value="1"/>
</dbReference>
<keyword evidence="3" id="KW-0677">Repeat</keyword>
<protein>
    <recommendedName>
        <fullName evidence="8">K Homology domain-containing protein</fullName>
    </recommendedName>
</protein>
<evidence type="ECO:0000256" key="3">
    <source>
        <dbReference type="ARBA" id="ARBA00022737"/>
    </source>
</evidence>
<keyword evidence="2" id="KW-0963">Cytoplasm</keyword>
<name>A0A7R8ZYN7_9CRUS</name>
<dbReference type="InterPro" id="IPR004088">
    <property type="entry name" value="KH_dom_type_1"/>
</dbReference>
<feature type="domain" description="K Homology" evidence="8">
    <location>
        <begin position="1029"/>
        <end position="1117"/>
    </location>
</feature>
<evidence type="ECO:0000313" key="9">
    <source>
        <dbReference type="EMBL" id="CAD7241315.1"/>
    </source>
</evidence>
<feature type="domain" description="K Homology" evidence="8">
    <location>
        <begin position="594"/>
        <end position="663"/>
    </location>
</feature>
<sequence>TCELSPLEKTSLCVPPSPDVGHVTFLPKPNMENLTFGNPAGTDMDQAQLQQAVVEGGEPYEPHSPIYSYDEVFPALPEASVPTGNPADVNNQWNRTLRIGSSVTTQIFHVPVEERRRDEQDFGGDSQAKRCQEIMQKTGAHLEVAYGKDDSLTFVVTGKHKDVLDAKRRILEAFQTQANVTIQIPKEHHRFILGRNGKKLQDLEKATATKISVPKAENPSGEVRIMGTREGIEKAVHEIRVISDEQSKQAYERLNIPKIYHPFIAGAHSEKVNKLTEAWGVRINIPPQSVMKDELTVAGEKEAVKKVVEAIQKAYREIERHCSTVSVEVKKSQHKYIIGPKGNTIAEILGETGVSVEMPPQESPSGTITLRGPPEKLGPGVVDYDEYIHWQAPSSEMNPLSNNYAAVLLPTESLQDVFKHLLLLGSFIIAACFYIAALTMVYSKANSVKSTEMKAPAWLHKYIIGKKGVNIRNLTQDNPKVHVEFNEGDKIQLEGPPKEVDEIEDKLTAVIQDLEQRLTFEELEVDTRFHRHIIGRQGANGKSNYDMNRIKQETGVFIRFPDGETLNKILIEGSRDGVKRAVKDLKELVEKIQNEKERDIIIPQRFHPKIIGSKGENIRETRDRFNNVQITFPAPGVASEIVKIRGPKDDVDACYSHLRKVCREMEDSSFQVEVQIYKQFHKFVIGKGGANIRKIREETNTRIEIPGDESESDKIVITGKKEDCEKAKDMIQKIQNDMDNVVQVDIIVPQKFHNAIIGTGGKLIQSISQDCGGAYIKFPPSDVSSDKVTIRGPKEEVAKAKKIIIEMSNERQLMNYTAEVRDSTGARIIFPTEKDEDREVITIIGREEAVKKAKAELEVLIKELVGPSLNSSSNVGRCPILLELHSKRKATSMNLHIQKRLQHLDVEYSIDRDCVAIIILETVQADHSTNPATSEALENHKWEKVAAVPVVLCDDTVVEEEVRVDAKHHRHFTSRRGAVLQEISENYGGVIISFPRANETHDRVLLKGSKECVDGAKQRILEIVSDLEQMVTMECEIPQRHHRTIMGAKGSKVQAIEAEFDVRIKFPEREVANGEEGVPEMNGVIDSKEPLPRDIIKVTGKVENCERAKAALFECIPIVIDVPVPFDFHRFIIGLKGKEVRDMMMKYDVNITVPPAKDHADTIKVTGPPANVERAKEALEEKVKQLHAEKEDRAARSYELRVCVFFPFDEDCIFGPMMIKCLSKAGLMPWGLERTGAEELCSQVQRVGIPSTREGKGQRPGSHPVPFTSALGKMNVEAKYHPKIIGRRGATVTKLRDDYGVNIQFPNMQTKEDEPDVIIITGYEDKAHAASDAIMKMVNDMREMKEEEVSIDHRVHSRLIGQRGRNIRRIMEQFKVDIRFPRQEDTDPNRVVIMGHEEDIQEAKDYLLNLEEEFLQDVTDSEMYYRPSRYADDDTPKGDSKSFVVKGGPWEQGPAPAPDMKSNEDFPSFGDVSAAPVTPGGAWGSHRRI</sequence>
<gene>
    <name evidence="9" type="ORF">DSTB1V02_LOCUS1315</name>
</gene>
<dbReference type="PANTHER" id="PTHR10627:SF31">
    <property type="entry name" value="DODECA-SATELLITE-BINDING PROTEIN 1, ISOFORM A"/>
    <property type="match status" value="1"/>
</dbReference>
<evidence type="ECO:0000256" key="6">
    <source>
        <dbReference type="SAM" id="Coils"/>
    </source>
</evidence>
<dbReference type="CDD" id="cd22408">
    <property type="entry name" value="KH-I_Vigilin_rpt4"/>
    <property type="match status" value="1"/>
</dbReference>
<comment type="subcellular location">
    <subcellularLocation>
        <location evidence="1">Cytoplasm</location>
    </subcellularLocation>
</comment>
<feature type="domain" description="K Homology" evidence="8">
    <location>
        <begin position="1343"/>
        <end position="1412"/>
    </location>
</feature>
<dbReference type="InterPro" id="IPR036612">
    <property type="entry name" value="KH_dom_type_1_sf"/>
</dbReference>